<evidence type="ECO:0000313" key="2">
    <source>
        <dbReference type="EMBL" id="MPM47462.1"/>
    </source>
</evidence>
<accession>A0A645A351</accession>
<gene>
    <name evidence="2" type="ORF">SDC9_94172</name>
</gene>
<sequence>MEQYWMIARSVTYAQRMERMLMAAGIRTRIFRAPRDLSNLGCAYAVEVTGGALRSALSILRSAGLYPAKLYLLQQGKYVEISL</sequence>
<dbReference type="AlphaFoldDB" id="A0A645A351"/>
<name>A0A645A351_9ZZZZ</name>
<evidence type="ECO:0000259" key="1">
    <source>
        <dbReference type="Pfam" id="PF11823"/>
    </source>
</evidence>
<protein>
    <recommendedName>
        <fullName evidence="1">Putative Se/S carrier protein-like domain-containing protein</fullName>
    </recommendedName>
</protein>
<proteinExistence type="predicted"/>
<reference evidence="2" key="1">
    <citation type="submission" date="2019-08" db="EMBL/GenBank/DDBJ databases">
        <authorList>
            <person name="Kucharzyk K."/>
            <person name="Murdoch R.W."/>
            <person name="Higgins S."/>
            <person name="Loffler F."/>
        </authorList>
    </citation>
    <scope>NUCLEOTIDE SEQUENCE</scope>
</reference>
<organism evidence="2">
    <name type="scientific">bioreactor metagenome</name>
    <dbReference type="NCBI Taxonomy" id="1076179"/>
    <lineage>
        <taxon>unclassified sequences</taxon>
        <taxon>metagenomes</taxon>
        <taxon>ecological metagenomes</taxon>
    </lineage>
</organism>
<dbReference type="EMBL" id="VSSQ01011685">
    <property type="protein sequence ID" value="MPM47462.1"/>
    <property type="molecule type" value="Genomic_DNA"/>
</dbReference>
<comment type="caution">
    <text evidence="2">The sequence shown here is derived from an EMBL/GenBank/DDBJ whole genome shotgun (WGS) entry which is preliminary data.</text>
</comment>
<dbReference type="Pfam" id="PF11823">
    <property type="entry name" value="Se_S_carrier"/>
    <property type="match status" value="1"/>
</dbReference>
<feature type="domain" description="Putative Se/S carrier protein-like" evidence="1">
    <location>
        <begin position="4"/>
        <end position="71"/>
    </location>
</feature>
<dbReference type="InterPro" id="IPR021778">
    <property type="entry name" value="Se/S_carrier-like"/>
</dbReference>